<dbReference type="GO" id="GO:0001682">
    <property type="term" value="P:tRNA 5'-leader removal"/>
    <property type="evidence" value="ECO:0007669"/>
    <property type="project" value="UniProtKB-UniRule"/>
</dbReference>
<dbReference type="InterPro" id="IPR000100">
    <property type="entry name" value="RNase_P"/>
</dbReference>
<dbReference type="OrthoDB" id="9810867at2"/>
<reference evidence="9 10" key="1">
    <citation type="submission" date="2017-10" db="EMBL/GenBank/DDBJ databases">
        <title>Genomics of the genus Arcobacter.</title>
        <authorList>
            <person name="Perez-Cataluna A."/>
            <person name="Figueras M.J."/>
        </authorList>
    </citation>
    <scope>NUCLEOTIDE SEQUENCE [LARGE SCALE GENOMIC DNA]</scope>
    <source>
        <strain evidence="9 10">CECT 8987</strain>
    </source>
</reference>
<sequence>MSCLSKQHRLNSKKDFNELYKSGKKWHTDSFVAFYKPAQETYAAFVTSKRVGNAVHRNRARRRLRALFLSYENKTLTGKYIFVAKDKIHENDFAKLKKDFQFAFKRLELLK</sequence>
<evidence type="ECO:0000313" key="10">
    <source>
        <dbReference type="Proteomes" id="UP000290657"/>
    </source>
</evidence>
<proteinExistence type="inferred from homology"/>
<protein>
    <recommendedName>
        <fullName evidence="7 8">Ribonuclease P protein component</fullName>
        <shortName evidence="7">RNase P protein</shortName>
        <shortName evidence="7">RNaseP protein</shortName>
        <ecNumber evidence="7 8">3.1.26.5</ecNumber>
    </recommendedName>
    <alternativeName>
        <fullName evidence="7">Protein C5</fullName>
    </alternativeName>
</protein>
<dbReference type="Gene3D" id="3.30.230.10">
    <property type="match status" value="1"/>
</dbReference>
<dbReference type="GO" id="GO:0042781">
    <property type="term" value="F:3'-tRNA processing endoribonuclease activity"/>
    <property type="evidence" value="ECO:0007669"/>
    <property type="project" value="TreeGrafter"/>
</dbReference>
<keyword evidence="6 7" id="KW-0694">RNA-binding</keyword>
<evidence type="ECO:0000256" key="1">
    <source>
        <dbReference type="ARBA" id="ARBA00002663"/>
    </source>
</evidence>
<comment type="caution">
    <text evidence="9">The sequence shown here is derived from an EMBL/GenBank/DDBJ whole genome shotgun (WGS) entry which is preliminary data.</text>
</comment>
<keyword evidence="2 7" id="KW-0819">tRNA processing</keyword>
<dbReference type="NCBIfam" id="TIGR00188">
    <property type="entry name" value="rnpA"/>
    <property type="match status" value="1"/>
</dbReference>
<dbReference type="EMBL" id="PDKN01000009">
    <property type="protein sequence ID" value="RXJ54649.1"/>
    <property type="molecule type" value="Genomic_DNA"/>
</dbReference>
<comment type="catalytic activity">
    <reaction evidence="7">
        <text>Endonucleolytic cleavage of RNA, removing 5'-extranucleotides from tRNA precursor.</text>
        <dbReference type="EC" id="3.1.26.5"/>
    </reaction>
</comment>
<dbReference type="AlphaFoldDB" id="A0A4Q0XRL8"/>
<accession>A0A4Q0XRL8</accession>
<dbReference type="Pfam" id="PF00825">
    <property type="entry name" value="Ribonuclease_P"/>
    <property type="match status" value="1"/>
</dbReference>
<dbReference type="Proteomes" id="UP000290657">
    <property type="component" value="Unassembled WGS sequence"/>
</dbReference>
<dbReference type="InterPro" id="IPR020568">
    <property type="entry name" value="Ribosomal_Su5_D2-typ_SF"/>
</dbReference>
<keyword evidence="10" id="KW-1185">Reference proteome</keyword>
<evidence type="ECO:0000256" key="4">
    <source>
        <dbReference type="ARBA" id="ARBA00022759"/>
    </source>
</evidence>
<dbReference type="PANTHER" id="PTHR33992:SF1">
    <property type="entry name" value="RIBONUCLEASE P PROTEIN COMPONENT"/>
    <property type="match status" value="1"/>
</dbReference>
<evidence type="ECO:0000256" key="3">
    <source>
        <dbReference type="ARBA" id="ARBA00022722"/>
    </source>
</evidence>
<keyword evidence="5 7" id="KW-0378">Hydrolase</keyword>
<evidence type="ECO:0000256" key="5">
    <source>
        <dbReference type="ARBA" id="ARBA00022801"/>
    </source>
</evidence>
<dbReference type="GO" id="GO:0000049">
    <property type="term" value="F:tRNA binding"/>
    <property type="evidence" value="ECO:0007669"/>
    <property type="project" value="UniProtKB-UniRule"/>
</dbReference>
<dbReference type="PROSITE" id="PS00648">
    <property type="entry name" value="RIBONUCLEASE_P"/>
    <property type="match status" value="1"/>
</dbReference>
<comment type="similarity">
    <text evidence="7">Belongs to the RnpA family.</text>
</comment>
<dbReference type="PANTHER" id="PTHR33992">
    <property type="entry name" value="RIBONUCLEASE P PROTEIN COMPONENT"/>
    <property type="match status" value="1"/>
</dbReference>
<evidence type="ECO:0000256" key="2">
    <source>
        <dbReference type="ARBA" id="ARBA00022694"/>
    </source>
</evidence>
<name>A0A4Q0XRL8_9BACT</name>
<dbReference type="HAMAP" id="MF_00227">
    <property type="entry name" value="RNase_P"/>
    <property type="match status" value="1"/>
</dbReference>
<dbReference type="GO" id="GO:0030677">
    <property type="term" value="C:ribonuclease P complex"/>
    <property type="evidence" value="ECO:0007669"/>
    <property type="project" value="TreeGrafter"/>
</dbReference>
<dbReference type="RefSeq" id="WP_128996997.1">
    <property type="nucleotide sequence ID" value="NZ_PDKN01000009.1"/>
</dbReference>
<evidence type="ECO:0000256" key="6">
    <source>
        <dbReference type="ARBA" id="ARBA00022884"/>
    </source>
</evidence>
<dbReference type="InterPro" id="IPR020539">
    <property type="entry name" value="RNase_P_CS"/>
</dbReference>
<dbReference type="SUPFAM" id="SSF54211">
    <property type="entry name" value="Ribosomal protein S5 domain 2-like"/>
    <property type="match status" value="1"/>
</dbReference>
<dbReference type="EC" id="3.1.26.5" evidence="7 8"/>
<evidence type="ECO:0000256" key="7">
    <source>
        <dbReference type="HAMAP-Rule" id="MF_00227"/>
    </source>
</evidence>
<dbReference type="InterPro" id="IPR014721">
    <property type="entry name" value="Ribsml_uS5_D2-typ_fold_subgr"/>
</dbReference>
<evidence type="ECO:0000313" key="9">
    <source>
        <dbReference type="EMBL" id="RXJ54649.1"/>
    </source>
</evidence>
<dbReference type="GO" id="GO:0004526">
    <property type="term" value="F:ribonuclease P activity"/>
    <property type="evidence" value="ECO:0007669"/>
    <property type="project" value="UniProtKB-UniRule"/>
</dbReference>
<comment type="function">
    <text evidence="1 7">RNaseP catalyzes the removal of the 5'-leader sequence from pre-tRNA to produce the mature 5'-terminus. It can also cleave other RNA substrates such as 4.5S RNA. The protein component plays an auxiliary but essential role in vivo by binding to the 5'-leader sequence and broadening the substrate specificity of the ribozyme.</text>
</comment>
<comment type="subunit">
    <text evidence="7">Consists of a catalytic RNA component (M1 or rnpB) and a protein subunit.</text>
</comment>
<evidence type="ECO:0000256" key="8">
    <source>
        <dbReference type="NCBIfam" id="TIGR00188"/>
    </source>
</evidence>
<organism evidence="9 10">
    <name type="scientific">Candidatus Marinarcus aquaticus</name>
    <dbReference type="NCBI Taxonomy" id="2044504"/>
    <lineage>
        <taxon>Bacteria</taxon>
        <taxon>Pseudomonadati</taxon>
        <taxon>Campylobacterota</taxon>
        <taxon>Epsilonproteobacteria</taxon>
        <taxon>Campylobacterales</taxon>
        <taxon>Arcobacteraceae</taxon>
        <taxon>Candidatus Marinarcus</taxon>
    </lineage>
</organism>
<gene>
    <name evidence="7 9" type="primary">rnpA</name>
    <name evidence="9" type="ORF">CRV04_11270</name>
</gene>
<keyword evidence="4 7" id="KW-0255">Endonuclease</keyword>
<keyword evidence="3 7" id="KW-0540">Nuclease</keyword>